<dbReference type="Pfam" id="PF13459">
    <property type="entry name" value="Fer4_15"/>
    <property type="match status" value="1"/>
</dbReference>
<dbReference type="PANTHER" id="PTHR36923:SF3">
    <property type="entry name" value="FERREDOXIN"/>
    <property type="match status" value="1"/>
</dbReference>
<reference evidence="8 9" key="1">
    <citation type="submission" date="2024-01" db="EMBL/GenBank/DDBJ databases">
        <title>Draft genome sequence of Gordonia sp. PKS22-38.</title>
        <authorList>
            <person name="Suphannarot A."/>
            <person name="Mingma R."/>
        </authorList>
    </citation>
    <scope>NUCLEOTIDE SEQUENCE [LARGE SCALE GENOMIC DNA]</scope>
    <source>
        <strain evidence="8 9">PKS22-38</strain>
    </source>
</reference>
<evidence type="ECO:0000256" key="3">
    <source>
        <dbReference type="ARBA" id="ARBA00022723"/>
    </source>
</evidence>
<evidence type="ECO:0000256" key="4">
    <source>
        <dbReference type="ARBA" id="ARBA00022982"/>
    </source>
</evidence>
<keyword evidence="7" id="KW-0003">3Fe-4S</keyword>
<proteinExistence type="predicted"/>
<organism evidence="8 9">
    <name type="scientific">Gordonia prachuapensis</name>
    <dbReference type="NCBI Taxonomy" id="3115651"/>
    <lineage>
        <taxon>Bacteria</taxon>
        <taxon>Bacillati</taxon>
        <taxon>Actinomycetota</taxon>
        <taxon>Actinomycetes</taxon>
        <taxon>Mycobacteriales</taxon>
        <taxon>Gordoniaceae</taxon>
        <taxon>Gordonia</taxon>
    </lineage>
</organism>
<dbReference type="Gene3D" id="3.30.70.20">
    <property type="match status" value="1"/>
</dbReference>
<sequence>MKVDVDFAICESNGLCAGAAPAVFDLDEDDNLHVLNDRVTPDNEDQVHEAVRQCPRRAISLTD</sequence>
<dbReference type="Proteomes" id="UP001335729">
    <property type="component" value="Unassembled WGS sequence"/>
</dbReference>
<accession>A0ABU7MSX1</accession>
<comment type="caution">
    <text evidence="8">The sequence shown here is derived from an EMBL/GenBank/DDBJ whole genome shotgun (WGS) entry which is preliminary data.</text>
</comment>
<keyword evidence="3" id="KW-0479">Metal-binding</keyword>
<evidence type="ECO:0000256" key="2">
    <source>
        <dbReference type="ARBA" id="ARBA00022448"/>
    </source>
</evidence>
<evidence type="ECO:0000256" key="5">
    <source>
        <dbReference type="ARBA" id="ARBA00023004"/>
    </source>
</evidence>
<evidence type="ECO:0000256" key="1">
    <source>
        <dbReference type="ARBA" id="ARBA00001927"/>
    </source>
</evidence>
<keyword evidence="6" id="KW-0411">Iron-sulfur</keyword>
<dbReference type="InterPro" id="IPR051269">
    <property type="entry name" value="Fe-S_cluster_ET"/>
</dbReference>
<keyword evidence="2" id="KW-0813">Transport</keyword>
<dbReference type="EMBL" id="JAZDUE010000007">
    <property type="protein sequence ID" value="MEE4023421.1"/>
    <property type="molecule type" value="Genomic_DNA"/>
</dbReference>
<evidence type="ECO:0000256" key="7">
    <source>
        <dbReference type="ARBA" id="ARBA00023291"/>
    </source>
</evidence>
<gene>
    <name evidence="8" type="ORF">V1Y59_10060</name>
</gene>
<dbReference type="RefSeq" id="WP_330504748.1">
    <property type="nucleotide sequence ID" value="NZ_JAZDUE010000007.1"/>
</dbReference>
<keyword evidence="4" id="KW-0249">Electron transport</keyword>
<protein>
    <submittedName>
        <fullName evidence="8">Ferredoxin</fullName>
    </submittedName>
</protein>
<keyword evidence="5" id="KW-0408">Iron</keyword>
<dbReference type="SUPFAM" id="SSF54862">
    <property type="entry name" value="4Fe-4S ferredoxins"/>
    <property type="match status" value="1"/>
</dbReference>
<comment type="cofactor">
    <cofactor evidence="1">
        <name>[3Fe-4S] cluster</name>
        <dbReference type="ChEBI" id="CHEBI:21137"/>
    </cofactor>
</comment>
<keyword evidence="9" id="KW-1185">Reference proteome</keyword>
<dbReference type="PANTHER" id="PTHR36923">
    <property type="entry name" value="FERREDOXIN"/>
    <property type="match status" value="1"/>
</dbReference>
<name>A0ABU7MSX1_9ACTN</name>
<evidence type="ECO:0000256" key="6">
    <source>
        <dbReference type="ARBA" id="ARBA00023014"/>
    </source>
</evidence>
<evidence type="ECO:0000313" key="8">
    <source>
        <dbReference type="EMBL" id="MEE4023421.1"/>
    </source>
</evidence>
<evidence type="ECO:0000313" key="9">
    <source>
        <dbReference type="Proteomes" id="UP001335729"/>
    </source>
</evidence>